<protein>
    <submittedName>
        <fullName evidence="2">Ig kappa chain V-II region 2S1.3</fullName>
    </submittedName>
</protein>
<reference evidence="2 3" key="1">
    <citation type="submission" date="2022-01" db="EMBL/GenBank/DDBJ databases">
        <title>A high-quality chromosome-level genome assembly of rohu carp, Labeo rohita.</title>
        <authorList>
            <person name="Arick M.A. II"/>
            <person name="Hsu C.-Y."/>
            <person name="Magbanua Z."/>
            <person name="Pechanova O."/>
            <person name="Grover C."/>
            <person name="Miller E."/>
            <person name="Thrash A."/>
            <person name="Ezzel L."/>
            <person name="Alam S."/>
            <person name="Benzie J."/>
            <person name="Hamilton M."/>
            <person name="Karsi A."/>
            <person name="Lawrence M.L."/>
            <person name="Peterson D.G."/>
        </authorList>
    </citation>
    <scope>NUCLEOTIDE SEQUENCE [LARGE SCALE GENOMIC DNA]</scope>
    <source>
        <strain evidence="3">BAU-BD-2019</strain>
        <tissue evidence="2">Blood</tissue>
    </source>
</reference>
<feature type="region of interest" description="Disordered" evidence="1">
    <location>
        <begin position="54"/>
        <end position="77"/>
    </location>
</feature>
<evidence type="ECO:0000313" key="3">
    <source>
        <dbReference type="Proteomes" id="UP000830375"/>
    </source>
</evidence>
<comment type="caution">
    <text evidence="2">The sequence shown here is derived from an EMBL/GenBank/DDBJ whole genome shotgun (WGS) entry which is preliminary data.</text>
</comment>
<dbReference type="EMBL" id="JACTAM010000022">
    <property type="protein sequence ID" value="KAI2650235.1"/>
    <property type="molecule type" value="Genomic_DNA"/>
</dbReference>
<accession>A0ABQ8LIL2</accession>
<dbReference type="InterPro" id="IPR036179">
    <property type="entry name" value="Ig-like_dom_sf"/>
</dbReference>
<gene>
    <name evidence="2" type="ORF">H4Q32_000177</name>
</gene>
<sequence>MWLLVDPPDPPYSVQSNHSLFINKFTFDNLGSYYCTNIDRTENFGNGTRLHINGDHLAPPQHGRRQQAPASWQTAPTPPLPLGWQPPLLEPTYGTITPAPLPRAATFVHSFVLPDLLSTAIPLSSEGSSDSMSLLPPGFQHQGNEVH</sequence>
<dbReference type="Proteomes" id="UP000830375">
    <property type="component" value="Unassembled WGS sequence"/>
</dbReference>
<evidence type="ECO:0000313" key="2">
    <source>
        <dbReference type="EMBL" id="KAI2650235.1"/>
    </source>
</evidence>
<feature type="region of interest" description="Disordered" evidence="1">
    <location>
        <begin position="127"/>
        <end position="147"/>
    </location>
</feature>
<proteinExistence type="predicted"/>
<name>A0ABQ8LIL2_LABRO</name>
<dbReference type="SUPFAM" id="SSF48726">
    <property type="entry name" value="Immunoglobulin"/>
    <property type="match status" value="1"/>
</dbReference>
<evidence type="ECO:0000256" key="1">
    <source>
        <dbReference type="SAM" id="MobiDB-lite"/>
    </source>
</evidence>
<keyword evidence="3" id="KW-1185">Reference proteome</keyword>
<organism evidence="2 3">
    <name type="scientific">Labeo rohita</name>
    <name type="common">Indian major carp</name>
    <name type="synonym">Cyprinus rohita</name>
    <dbReference type="NCBI Taxonomy" id="84645"/>
    <lineage>
        <taxon>Eukaryota</taxon>
        <taxon>Metazoa</taxon>
        <taxon>Chordata</taxon>
        <taxon>Craniata</taxon>
        <taxon>Vertebrata</taxon>
        <taxon>Euteleostomi</taxon>
        <taxon>Actinopterygii</taxon>
        <taxon>Neopterygii</taxon>
        <taxon>Teleostei</taxon>
        <taxon>Ostariophysi</taxon>
        <taxon>Cypriniformes</taxon>
        <taxon>Cyprinidae</taxon>
        <taxon>Labeoninae</taxon>
        <taxon>Labeonini</taxon>
        <taxon>Labeo</taxon>
    </lineage>
</organism>